<dbReference type="InterPro" id="IPR002048">
    <property type="entry name" value="EF_hand_dom"/>
</dbReference>
<dbReference type="Proteomes" id="UP000663874">
    <property type="component" value="Unassembled WGS sequence"/>
</dbReference>
<dbReference type="PANTHER" id="PTHR46763">
    <property type="entry name" value="DYNEIN REGULATORY COMPLEX PROTEIN 8"/>
    <property type="match status" value="1"/>
</dbReference>
<dbReference type="InterPro" id="IPR011992">
    <property type="entry name" value="EF-hand-dom_pair"/>
</dbReference>
<name>A0A815KAW9_9BILA</name>
<dbReference type="Proteomes" id="UP000663889">
    <property type="component" value="Unassembled WGS sequence"/>
</dbReference>
<dbReference type="AlphaFoldDB" id="A0A815KAW9"/>
<dbReference type="EMBL" id="CAJNOU010003437">
    <property type="protein sequence ID" value="CAF1390629.1"/>
    <property type="molecule type" value="Genomic_DNA"/>
</dbReference>
<dbReference type="Gene3D" id="1.10.238.10">
    <property type="entry name" value="EF-hand"/>
    <property type="match status" value="1"/>
</dbReference>
<dbReference type="GO" id="GO:0005509">
    <property type="term" value="F:calcium ion binding"/>
    <property type="evidence" value="ECO:0007669"/>
    <property type="project" value="InterPro"/>
</dbReference>
<reference evidence="3" key="1">
    <citation type="submission" date="2021-02" db="EMBL/GenBank/DDBJ databases">
        <authorList>
            <person name="Nowell W R."/>
        </authorList>
    </citation>
    <scope>NUCLEOTIDE SEQUENCE</scope>
</reference>
<evidence type="ECO:0000313" key="4">
    <source>
        <dbReference type="EMBL" id="CAF3751686.1"/>
    </source>
</evidence>
<comment type="caution">
    <text evidence="3">The sequence shown here is derived from an EMBL/GenBank/DDBJ whole genome shotgun (WGS) entry which is preliminary data.</text>
</comment>
<gene>
    <name evidence="4" type="ORF">FNK824_LOCUS12282</name>
    <name evidence="5" type="ORF">OTI717_LOCUS34912</name>
    <name evidence="2" type="ORF">RFH988_LOCUS32093</name>
    <name evidence="3" type="ORF">SEV965_LOCUS30907</name>
</gene>
<feature type="domain" description="EF-hand" evidence="1">
    <location>
        <begin position="134"/>
        <end position="169"/>
    </location>
</feature>
<accession>A0A815KAW9</accession>
<dbReference type="Proteomes" id="UP000663823">
    <property type="component" value="Unassembled WGS sequence"/>
</dbReference>
<dbReference type="EMBL" id="CAJOAX010012933">
    <property type="protein sequence ID" value="CAF4121916.1"/>
    <property type="molecule type" value="Genomic_DNA"/>
</dbReference>
<proteinExistence type="predicted"/>
<dbReference type="OrthoDB" id="9980330at2759"/>
<sequence length="221" mass="26482">MTTKKHRIISQDKIDTDNYNVEHRLREAIANLPIEQKIDLDLSKIYQQLIESFYTYESHLANFVFDRDMHNIIYSLGFVPTHSEMNELILAMRYHPLSRTTEREEIDAEHHLIHIYDFADIIIPKLLNNEYKSADEQYLLKCFKKLDQNNKNYLHKKLFVQTMSTMEDALDENESDDLLNFLIKNENLSIENLQDFFDYKRYIKHLLPQRHLIYLDLGVAK</sequence>
<organism evidence="3 6">
    <name type="scientific">Rotaria sordida</name>
    <dbReference type="NCBI Taxonomy" id="392033"/>
    <lineage>
        <taxon>Eukaryota</taxon>
        <taxon>Metazoa</taxon>
        <taxon>Spiralia</taxon>
        <taxon>Gnathifera</taxon>
        <taxon>Rotifera</taxon>
        <taxon>Eurotatoria</taxon>
        <taxon>Bdelloidea</taxon>
        <taxon>Philodinida</taxon>
        <taxon>Philodinidae</taxon>
        <taxon>Rotaria</taxon>
    </lineage>
</organism>
<evidence type="ECO:0000313" key="5">
    <source>
        <dbReference type="EMBL" id="CAF4121916.1"/>
    </source>
</evidence>
<dbReference type="EMBL" id="CAJOBE010001525">
    <property type="protein sequence ID" value="CAF3751686.1"/>
    <property type="molecule type" value="Genomic_DNA"/>
</dbReference>
<dbReference type="Proteomes" id="UP000663882">
    <property type="component" value="Unassembled WGS sequence"/>
</dbReference>
<dbReference type="EMBL" id="CAJNOO010003614">
    <property type="protein sequence ID" value="CAF1346969.1"/>
    <property type="molecule type" value="Genomic_DNA"/>
</dbReference>
<evidence type="ECO:0000313" key="6">
    <source>
        <dbReference type="Proteomes" id="UP000663889"/>
    </source>
</evidence>
<protein>
    <recommendedName>
        <fullName evidence="1">EF-hand domain-containing protein</fullName>
    </recommendedName>
</protein>
<dbReference type="PROSITE" id="PS50222">
    <property type="entry name" value="EF_HAND_2"/>
    <property type="match status" value="1"/>
</dbReference>
<evidence type="ECO:0000313" key="2">
    <source>
        <dbReference type="EMBL" id="CAF1346969.1"/>
    </source>
</evidence>
<evidence type="ECO:0000313" key="3">
    <source>
        <dbReference type="EMBL" id="CAF1390629.1"/>
    </source>
</evidence>
<dbReference type="SUPFAM" id="SSF47473">
    <property type="entry name" value="EF-hand"/>
    <property type="match status" value="1"/>
</dbReference>
<evidence type="ECO:0000259" key="1">
    <source>
        <dbReference type="PROSITE" id="PS50222"/>
    </source>
</evidence>
<dbReference type="PANTHER" id="PTHR46763:SF1">
    <property type="entry name" value="DYNEIN REGULATORY COMPLEX PROTEIN 8"/>
    <property type="match status" value="1"/>
</dbReference>